<dbReference type="EMBL" id="JAKIJS010000001">
    <property type="protein sequence ID" value="MCF6137760.1"/>
    <property type="molecule type" value="Genomic_DNA"/>
</dbReference>
<evidence type="ECO:0000256" key="1">
    <source>
        <dbReference type="ARBA" id="ARBA00022801"/>
    </source>
</evidence>
<accession>A0ABS9H1D4</accession>
<dbReference type="InterPro" id="IPR029033">
    <property type="entry name" value="His_PPase_superfam"/>
</dbReference>
<organism evidence="2 3">
    <name type="scientific">Pseudalkalibacillus berkeleyi</name>
    <dbReference type="NCBI Taxonomy" id="1069813"/>
    <lineage>
        <taxon>Bacteria</taxon>
        <taxon>Bacillati</taxon>
        <taxon>Bacillota</taxon>
        <taxon>Bacilli</taxon>
        <taxon>Bacillales</taxon>
        <taxon>Fictibacillaceae</taxon>
        <taxon>Pseudalkalibacillus</taxon>
    </lineage>
</organism>
<gene>
    <name evidence="2" type="ORF">L2716_08460</name>
</gene>
<dbReference type="Gene3D" id="3.40.50.1240">
    <property type="entry name" value="Phosphoglycerate mutase-like"/>
    <property type="match status" value="1"/>
</dbReference>
<dbReference type="SUPFAM" id="SSF53254">
    <property type="entry name" value="Phosphoglycerate mutase-like"/>
    <property type="match status" value="1"/>
</dbReference>
<dbReference type="CDD" id="cd07067">
    <property type="entry name" value="HP_PGM_like"/>
    <property type="match status" value="1"/>
</dbReference>
<name>A0ABS9H1D4_9BACL</name>
<proteinExistence type="predicted"/>
<dbReference type="Proteomes" id="UP001649381">
    <property type="component" value="Unassembled WGS sequence"/>
</dbReference>
<keyword evidence="3" id="KW-1185">Reference proteome</keyword>
<dbReference type="PIRSF" id="PIRSF000709">
    <property type="entry name" value="6PFK_2-Ptase"/>
    <property type="match status" value="1"/>
</dbReference>
<dbReference type="InterPro" id="IPR013078">
    <property type="entry name" value="His_Pase_superF_clade-1"/>
</dbReference>
<protein>
    <submittedName>
        <fullName evidence="2">Histidine phosphatase family protein</fullName>
    </submittedName>
</protein>
<keyword evidence="1" id="KW-0378">Hydrolase</keyword>
<dbReference type="PANTHER" id="PTHR46517:SF1">
    <property type="entry name" value="FRUCTOSE-2,6-BISPHOSPHATASE TIGAR"/>
    <property type="match status" value="1"/>
</dbReference>
<dbReference type="InterPro" id="IPR001345">
    <property type="entry name" value="PG/BPGM_mutase_AS"/>
</dbReference>
<evidence type="ECO:0000313" key="2">
    <source>
        <dbReference type="EMBL" id="MCF6137760.1"/>
    </source>
</evidence>
<dbReference type="RefSeq" id="WP_236333615.1">
    <property type="nucleotide sequence ID" value="NZ_JAKIJS010000001.1"/>
</dbReference>
<reference evidence="2 3" key="1">
    <citation type="submission" date="2022-01" db="EMBL/GenBank/DDBJ databases">
        <title>Alkalihalobacillus sp. EGI L200015, a novel bacterium isolated from a salt lake sediment.</title>
        <authorList>
            <person name="Gao L."/>
            <person name="Fang B.-Z."/>
            <person name="Li W.-J."/>
        </authorList>
    </citation>
    <scope>NUCLEOTIDE SEQUENCE [LARGE SCALE GENOMIC DNA]</scope>
    <source>
        <strain evidence="2 3">KCTC 12718</strain>
    </source>
</reference>
<dbReference type="SMART" id="SM00855">
    <property type="entry name" value="PGAM"/>
    <property type="match status" value="1"/>
</dbReference>
<comment type="caution">
    <text evidence="2">The sequence shown here is derived from an EMBL/GenBank/DDBJ whole genome shotgun (WGS) entry which is preliminary data.</text>
</comment>
<dbReference type="PANTHER" id="PTHR46517">
    <property type="entry name" value="FRUCTOSE-2,6-BISPHOSPHATASE TIGAR"/>
    <property type="match status" value="1"/>
</dbReference>
<sequence length="208" mass="24229">MVTLYITRHGETVWNTEKRMQGWLDSDLTEIRKRNALSLGKRLDEVELTAIYTSPSNRTKRTTELIQGVRDIPVYYDESLKEINMGEWEGKTLSSIKEMYPLELDAFWNTPHLYSPVGGETFEQTRKRAIKFLEYIKKKYKSGNILVVTHSVVIKCLFSIFKNTSIENLWDPPNIHDTSLTIVELNQDKYRIVLEGDLSHRETTNVNV</sequence>
<dbReference type="InterPro" id="IPR051695">
    <property type="entry name" value="Phosphoglycerate_Mutase"/>
</dbReference>
<dbReference type="Pfam" id="PF00300">
    <property type="entry name" value="His_Phos_1"/>
    <property type="match status" value="1"/>
</dbReference>
<dbReference type="PROSITE" id="PS00175">
    <property type="entry name" value="PG_MUTASE"/>
    <property type="match status" value="1"/>
</dbReference>
<evidence type="ECO:0000313" key="3">
    <source>
        <dbReference type="Proteomes" id="UP001649381"/>
    </source>
</evidence>